<evidence type="ECO:0000313" key="3">
    <source>
        <dbReference type="Proteomes" id="UP000694427"/>
    </source>
</evidence>
<proteinExistence type="predicted"/>
<dbReference type="Ensembl" id="ENSCCRT00010105422.1">
    <property type="protein sequence ID" value="ENSCCRP00010095022.1"/>
    <property type="gene ID" value="ENSCCRG00010041610.1"/>
</dbReference>
<reference evidence="2" key="2">
    <citation type="submission" date="2025-09" db="UniProtKB">
        <authorList>
            <consortium name="Ensembl"/>
        </authorList>
    </citation>
    <scope>IDENTIFICATION</scope>
</reference>
<keyword evidence="3" id="KW-1185">Reference proteome</keyword>
<accession>A0A8C1NR27</accession>
<organism evidence="2 3">
    <name type="scientific">Cyprinus carpio</name>
    <name type="common">Common carp</name>
    <dbReference type="NCBI Taxonomy" id="7962"/>
    <lineage>
        <taxon>Eukaryota</taxon>
        <taxon>Metazoa</taxon>
        <taxon>Chordata</taxon>
        <taxon>Craniata</taxon>
        <taxon>Vertebrata</taxon>
        <taxon>Euteleostomi</taxon>
        <taxon>Actinopterygii</taxon>
        <taxon>Neopterygii</taxon>
        <taxon>Teleostei</taxon>
        <taxon>Ostariophysi</taxon>
        <taxon>Cypriniformes</taxon>
        <taxon>Cyprinidae</taxon>
        <taxon>Cyprininae</taxon>
        <taxon>Cyprinus</taxon>
    </lineage>
</organism>
<sequence length="53" mass="5602">MADEEAEQDRSERSDASSALNALTTRLGDIAAALRTSQESPADVSMDCITVTT</sequence>
<protein>
    <submittedName>
        <fullName evidence="2">Uncharacterized protein</fullName>
    </submittedName>
</protein>
<reference evidence="2" key="1">
    <citation type="submission" date="2025-08" db="UniProtKB">
        <authorList>
            <consortium name="Ensembl"/>
        </authorList>
    </citation>
    <scope>IDENTIFICATION</scope>
</reference>
<dbReference type="AlphaFoldDB" id="A0A8C1NR27"/>
<evidence type="ECO:0000313" key="2">
    <source>
        <dbReference type="Ensembl" id="ENSCCRP00010095022.1"/>
    </source>
</evidence>
<dbReference type="Proteomes" id="UP000694427">
    <property type="component" value="Unplaced"/>
</dbReference>
<name>A0A8C1NR27_CYPCA</name>
<evidence type="ECO:0000256" key="1">
    <source>
        <dbReference type="SAM" id="MobiDB-lite"/>
    </source>
</evidence>
<feature type="region of interest" description="Disordered" evidence="1">
    <location>
        <begin position="1"/>
        <end position="20"/>
    </location>
</feature>